<keyword evidence="10" id="KW-1185">Reference proteome</keyword>
<dbReference type="Pfam" id="PF14322">
    <property type="entry name" value="SusD-like_3"/>
    <property type="match status" value="1"/>
</dbReference>
<keyword evidence="3 6" id="KW-0732">Signal</keyword>
<name>A0A9X3DEX2_9SPHI</name>
<feature type="chain" id="PRO_5040911814" evidence="6">
    <location>
        <begin position="25"/>
        <end position="548"/>
    </location>
</feature>
<evidence type="ECO:0000259" key="7">
    <source>
        <dbReference type="Pfam" id="PF07980"/>
    </source>
</evidence>
<dbReference type="RefSeq" id="WP_010599477.1">
    <property type="nucleotide sequence ID" value="NZ_JAPJUH010000004.1"/>
</dbReference>
<keyword evidence="5" id="KW-0998">Cell outer membrane</keyword>
<dbReference type="AlphaFoldDB" id="A0A9X3DEX2"/>
<feature type="signal peptide" evidence="6">
    <location>
        <begin position="1"/>
        <end position="24"/>
    </location>
</feature>
<dbReference type="InterPro" id="IPR011990">
    <property type="entry name" value="TPR-like_helical_dom_sf"/>
</dbReference>
<evidence type="ECO:0000256" key="2">
    <source>
        <dbReference type="ARBA" id="ARBA00006275"/>
    </source>
</evidence>
<protein>
    <submittedName>
        <fullName evidence="9">RagB/SusD family nutrient uptake outer membrane protein</fullName>
    </submittedName>
</protein>
<comment type="subcellular location">
    <subcellularLocation>
        <location evidence="1">Cell outer membrane</location>
    </subcellularLocation>
</comment>
<evidence type="ECO:0000256" key="5">
    <source>
        <dbReference type="ARBA" id="ARBA00023237"/>
    </source>
</evidence>
<dbReference type="InterPro" id="IPR033985">
    <property type="entry name" value="SusD-like_N"/>
</dbReference>
<reference evidence="9" key="1">
    <citation type="submission" date="2022-11" db="EMBL/GenBank/DDBJ databases">
        <authorList>
            <person name="Graham C."/>
            <person name="Newman J.D."/>
        </authorList>
    </citation>
    <scope>NUCLEOTIDE SEQUENCE</scope>
    <source>
        <strain evidence="9">DSM 19486</strain>
    </source>
</reference>
<evidence type="ECO:0000313" key="9">
    <source>
        <dbReference type="EMBL" id="MCX3266184.1"/>
    </source>
</evidence>
<comment type="similarity">
    <text evidence="2">Belongs to the SusD family.</text>
</comment>
<dbReference type="PROSITE" id="PS51257">
    <property type="entry name" value="PROKAR_LIPOPROTEIN"/>
    <property type="match status" value="1"/>
</dbReference>
<keyword evidence="4" id="KW-0472">Membrane</keyword>
<dbReference type="EMBL" id="JAPJUH010000004">
    <property type="protein sequence ID" value="MCX3266184.1"/>
    <property type="molecule type" value="Genomic_DNA"/>
</dbReference>
<dbReference type="GO" id="GO:0009279">
    <property type="term" value="C:cell outer membrane"/>
    <property type="evidence" value="ECO:0007669"/>
    <property type="project" value="UniProtKB-SubCell"/>
</dbReference>
<dbReference type="InterPro" id="IPR012944">
    <property type="entry name" value="SusD_RagB_dom"/>
</dbReference>
<evidence type="ECO:0000256" key="3">
    <source>
        <dbReference type="ARBA" id="ARBA00022729"/>
    </source>
</evidence>
<evidence type="ECO:0000313" key="10">
    <source>
        <dbReference type="Proteomes" id="UP001142592"/>
    </source>
</evidence>
<evidence type="ECO:0000256" key="1">
    <source>
        <dbReference type="ARBA" id="ARBA00004442"/>
    </source>
</evidence>
<accession>A0A9X3DEX2</accession>
<sequence>MKKIKFCIVTTVLFAVLFSSCKKSFLDQVPSDYISEKEVFGNITNTELFVNNFYTYIGSWNYGTGTSYVTSAMTDESKQRWSNGAILFNTGSWNPSNFSPLSLDWNSAYEKIRSINTFLANYDLVPEDPNDPSRRTRLKGEALMLRGYYHFMLYRGWGKIPLMTAPLAPATDGDGVFLERSDLPVVVATITKDLDEAMTLLPEKHSSNGLWGRATKTICMAIKSRLNLYYASKLSNPNNELGRWQNAATVSKQALDMALANGYALLPKYADVFLSYANNEIIWGRNMGTGTGSSGIDQVMQPLGYSGWTNSGPIQDLVDDYEMKTGVPIKAAGSGWDPKHPYKDRDPRFYATILHPGARWKNRTINIYSNDKDNAAEPGTNYWWRKYMTEGLTLSTGAGGSNKSFSLFRLAELYLNYAEAQNEAVGADLNVYNAINAIRTRAGMPNIPAGLSQAQMREVIRHERRIELVFEGHRFWDVRRWKIAEIVDNKPVFGVNYTIAGATDTTFTYFQSQNRVFDASKHYLMPVPQSEIDKLVGKNPGFTQTPGW</sequence>
<gene>
    <name evidence="9" type="ORF">OQZ29_15610</name>
</gene>
<dbReference type="Proteomes" id="UP001142592">
    <property type="component" value="Unassembled WGS sequence"/>
</dbReference>
<dbReference type="Pfam" id="PF07980">
    <property type="entry name" value="SusD_RagB"/>
    <property type="match status" value="1"/>
</dbReference>
<proteinExistence type="inferred from homology"/>
<evidence type="ECO:0000256" key="4">
    <source>
        <dbReference type="ARBA" id="ARBA00023136"/>
    </source>
</evidence>
<evidence type="ECO:0000256" key="6">
    <source>
        <dbReference type="SAM" id="SignalP"/>
    </source>
</evidence>
<dbReference type="SUPFAM" id="SSF48452">
    <property type="entry name" value="TPR-like"/>
    <property type="match status" value="1"/>
</dbReference>
<feature type="domain" description="SusD-like N-terminal" evidence="8">
    <location>
        <begin position="25"/>
        <end position="228"/>
    </location>
</feature>
<evidence type="ECO:0000259" key="8">
    <source>
        <dbReference type="Pfam" id="PF14322"/>
    </source>
</evidence>
<comment type="caution">
    <text evidence="9">The sequence shown here is derived from an EMBL/GenBank/DDBJ whole genome shotgun (WGS) entry which is preliminary data.</text>
</comment>
<organism evidence="9 10">
    <name type="scientific">Pedobacter agri</name>
    <dbReference type="NCBI Taxonomy" id="454586"/>
    <lineage>
        <taxon>Bacteria</taxon>
        <taxon>Pseudomonadati</taxon>
        <taxon>Bacteroidota</taxon>
        <taxon>Sphingobacteriia</taxon>
        <taxon>Sphingobacteriales</taxon>
        <taxon>Sphingobacteriaceae</taxon>
        <taxon>Pedobacter</taxon>
    </lineage>
</organism>
<dbReference type="Gene3D" id="1.25.40.390">
    <property type="match status" value="1"/>
</dbReference>
<dbReference type="CDD" id="cd08977">
    <property type="entry name" value="SusD"/>
    <property type="match status" value="1"/>
</dbReference>
<feature type="domain" description="RagB/SusD" evidence="7">
    <location>
        <begin position="283"/>
        <end position="548"/>
    </location>
</feature>